<dbReference type="Pfam" id="PF02992">
    <property type="entry name" value="Transposase_21"/>
    <property type="match status" value="1"/>
</dbReference>
<dbReference type="STRING" id="933852.A0A0C2WSC0"/>
<evidence type="ECO:0000313" key="1">
    <source>
        <dbReference type="EMBL" id="KIM20457.1"/>
    </source>
</evidence>
<name>A0A0C2WSC0_SERVB</name>
<dbReference type="EMBL" id="KN824432">
    <property type="protein sequence ID" value="KIM20457.1"/>
    <property type="molecule type" value="Genomic_DNA"/>
</dbReference>
<organism evidence="1 2">
    <name type="scientific">Serendipita vermifera MAFF 305830</name>
    <dbReference type="NCBI Taxonomy" id="933852"/>
    <lineage>
        <taxon>Eukaryota</taxon>
        <taxon>Fungi</taxon>
        <taxon>Dikarya</taxon>
        <taxon>Basidiomycota</taxon>
        <taxon>Agaricomycotina</taxon>
        <taxon>Agaricomycetes</taxon>
        <taxon>Sebacinales</taxon>
        <taxon>Serendipitaceae</taxon>
        <taxon>Serendipita</taxon>
    </lineage>
</organism>
<dbReference type="Proteomes" id="UP000054097">
    <property type="component" value="Unassembled WGS sequence"/>
</dbReference>
<proteinExistence type="predicted"/>
<dbReference type="InterPro" id="IPR004242">
    <property type="entry name" value="Transposase_21"/>
</dbReference>
<gene>
    <name evidence="1" type="ORF">M408DRAFT_12996</name>
</gene>
<reference evidence="2" key="2">
    <citation type="submission" date="2015-01" db="EMBL/GenBank/DDBJ databases">
        <title>Evolutionary Origins and Diversification of the Mycorrhizal Mutualists.</title>
        <authorList>
            <consortium name="DOE Joint Genome Institute"/>
            <consortium name="Mycorrhizal Genomics Consortium"/>
            <person name="Kohler A."/>
            <person name="Kuo A."/>
            <person name="Nagy L.G."/>
            <person name="Floudas D."/>
            <person name="Copeland A."/>
            <person name="Barry K.W."/>
            <person name="Cichocki N."/>
            <person name="Veneault-Fourrey C."/>
            <person name="LaButti K."/>
            <person name="Lindquist E.A."/>
            <person name="Lipzen A."/>
            <person name="Lundell T."/>
            <person name="Morin E."/>
            <person name="Murat C."/>
            <person name="Riley R."/>
            <person name="Ohm R."/>
            <person name="Sun H."/>
            <person name="Tunlid A."/>
            <person name="Henrissat B."/>
            <person name="Grigoriev I.V."/>
            <person name="Hibbett D.S."/>
            <person name="Martin F."/>
        </authorList>
    </citation>
    <scope>NUCLEOTIDE SEQUENCE [LARGE SCALE GENOMIC DNA]</scope>
    <source>
        <strain evidence="2">MAFF 305830</strain>
    </source>
</reference>
<evidence type="ECO:0000313" key="2">
    <source>
        <dbReference type="Proteomes" id="UP000054097"/>
    </source>
</evidence>
<dbReference type="HOGENOM" id="CLU_847766_0_0_1"/>
<accession>A0A0C2WSC0</accession>
<dbReference type="OrthoDB" id="2986351at2759"/>
<keyword evidence="2" id="KW-1185">Reference proteome</keyword>
<protein>
    <submittedName>
        <fullName evidence="1">Uncharacterized protein</fullName>
    </submittedName>
</protein>
<dbReference type="AlphaFoldDB" id="A0A0C2WSC0"/>
<sequence>MQIEQGYLDTVREDLTDEERDNIIGFSLRTTPGFSATTYERVRAAFSHRLNLSSQYVSDSLSERLSGISMKEVDCCEQSCMAFAGYDADLDKCRYCDQSRKKDDGKPRKTFFHYSLIDRLRGMYQDPGQSAELNRDDREPTQPDILADKFDGAYFQELKNRTVKVEGIDTGYQYFSDGRDISLTIALDGFNFFETVGKHTSKTKYNAWLVIAIVDNLDPLVRTLRKNIMVLAVIPGPNSPKDLNSYLYWLKEEMQLLSVGVLSWDAAKREFFLLRAYVLWVIGDMPAIAHIMNMKGHNGICPCRACYIEGTRNFLLAQITPLLILPIS</sequence>
<reference evidence="1 2" key="1">
    <citation type="submission" date="2014-04" db="EMBL/GenBank/DDBJ databases">
        <authorList>
            <consortium name="DOE Joint Genome Institute"/>
            <person name="Kuo A."/>
            <person name="Zuccaro A."/>
            <person name="Kohler A."/>
            <person name="Nagy L.G."/>
            <person name="Floudas D."/>
            <person name="Copeland A."/>
            <person name="Barry K.W."/>
            <person name="Cichocki N."/>
            <person name="Veneault-Fourrey C."/>
            <person name="LaButti K."/>
            <person name="Lindquist E.A."/>
            <person name="Lipzen A."/>
            <person name="Lundell T."/>
            <person name="Morin E."/>
            <person name="Murat C."/>
            <person name="Sun H."/>
            <person name="Tunlid A."/>
            <person name="Henrissat B."/>
            <person name="Grigoriev I.V."/>
            <person name="Hibbett D.S."/>
            <person name="Martin F."/>
            <person name="Nordberg H.P."/>
            <person name="Cantor M.N."/>
            <person name="Hua S.X."/>
        </authorList>
    </citation>
    <scope>NUCLEOTIDE SEQUENCE [LARGE SCALE GENOMIC DNA]</scope>
    <source>
        <strain evidence="1 2">MAFF 305830</strain>
    </source>
</reference>